<name>A0A1H0TY66_9MICO</name>
<evidence type="ECO:0000313" key="2">
    <source>
        <dbReference type="Proteomes" id="UP000199077"/>
    </source>
</evidence>
<proteinExistence type="predicted"/>
<gene>
    <name evidence="1" type="ORF">SAMN04489867_3038</name>
</gene>
<accession>A0A1H0TY66</accession>
<dbReference type="AlphaFoldDB" id="A0A1H0TY66"/>
<evidence type="ECO:0000313" key="1">
    <source>
        <dbReference type="EMBL" id="SDP58987.1"/>
    </source>
</evidence>
<keyword evidence="2" id="KW-1185">Reference proteome</keyword>
<organism evidence="1 2">
    <name type="scientific">Pedococcus dokdonensis</name>
    <dbReference type="NCBI Taxonomy" id="443156"/>
    <lineage>
        <taxon>Bacteria</taxon>
        <taxon>Bacillati</taxon>
        <taxon>Actinomycetota</taxon>
        <taxon>Actinomycetes</taxon>
        <taxon>Micrococcales</taxon>
        <taxon>Intrasporangiaceae</taxon>
        <taxon>Pedococcus</taxon>
    </lineage>
</organism>
<dbReference type="EMBL" id="LT629711">
    <property type="protein sequence ID" value="SDP58987.1"/>
    <property type="molecule type" value="Genomic_DNA"/>
</dbReference>
<sequence length="125" mass="13270">MWLLSRDETSALVGVVTDPLQVRVTAGCAIGVPESPGLYRTLSAANSGLVVGRVYGVDNSAGGVNVVMQEIIMGAPLSFDHFPVMQDMVSRVSTVMNAAVRLGTDLRKEFGGRWCAPDLAYALID</sequence>
<reference evidence="2" key="1">
    <citation type="submission" date="2016-10" db="EMBL/GenBank/DDBJ databases">
        <authorList>
            <person name="Varghese N."/>
            <person name="Submissions S."/>
        </authorList>
    </citation>
    <scope>NUCLEOTIDE SEQUENCE [LARGE SCALE GENOMIC DNA]</scope>
    <source>
        <strain evidence="2">DSM 22329</strain>
    </source>
</reference>
<protein>
    <submittedName>
        <fullName evidence="1">Uncharacterized protein</fullName>
    </submittedName>
</protein>
<dbReference type="Proteomes" id="UP000199077">
    <property type="component" value="Chromosome I"/>
</dbReference>